<dbReference type="STRING" id="446470.Snas_1504"/>
<dbReference type="AlphaFoldDB" id="D3PW51"/>
<keyword evidence="6" id="KW-1185">Reference proteome</keyword>
<dbReference type="eggNOG" id="COG1024">
    <property type="taxonomic scope" value="Bacteria"/>
</dbReference>
<evidence type="ECO:0000259" key="4">
    <source>
        <dbReference type="Pfam" id="PF16113"/>
    </source>
</evidence>
<dbReference type="InterPro" id="IPR029045">
    <property type="entry name" value="ClpP/crotonase-like_dom_sf"/>
</dbReference>
<dbReference type="HOGENOM" id="CLU_009834_22_1_11"/>
<dbReference type="InterPro" id="IPR045004">
    <property type="entry name" value="ECH_dom"/>
</dbReference>
<dbReference type="Pfam" id="PF16113">
    <property type="entry name" value="ECH_2"/>
    <property type="match status" value="1"/>
</dbReference>
<evidence type="ECO:0000313" key="6">
    <source>
        <dbReference type="Proteomes" id="UP000000844"/>
    </source>
</evidence>
<evidence type="ECO:0000256" key="3">
    <source>
        <dbReference type="ARBA" id="ARBA00022801"/>
    </source>
</evidence>
<proteinExistence type="predicted"/>
<dbReference type="InterPro" id="IPR032259">
    <property type="entry name" value="HIBYL-CoA-H"/>
</dbReference>
<sequence>MEFHPGRIATDEVGFARHGVLGRIRLHRPKAINALTHAMIAAMLAQLDDWASDASVRAVVIDGEGERGLCAGGDVRQLREAILHEVGDPESFWDDEYRLNAAIADYPKPFVAIMDGVVMGGGVGISAYGSLRLTTPRSKVAMPETAIGFFPDVGGLHPMSRAPGELGTHAALTGLPMTGADAVLCGLADTVVEPADIESIIDALAAGTPPAELALPVPPPAELEAERDWIDACYRGEDAVAIVAALRGRPEPAARRAAEVIASRSPLSVAVTLAAIRKAATMSLAEVLDQDRRLGRHFVTEPDFVEGVRAVLVDRDDNPRWRHDGLADVTADEVARMFT</sequence>
<reference evidence="5 6" key="1">
    <citation type="journal article" date="2009" name="Stand. Genomic Sci.">
        <title>Complete genome sequence of Stackebrandtia nassauensis type strain (LLR-40K-21).</title>
        <authorList>
            <person name="Munk C."/>
            <person name="Lapidus A."/>
            <person name="Copeland A."/>
            <person name="Jando M."/>
            <person name="Mayilraj S."/>
            <person name="Glavina Del Rio T."/>
            <person name="Nolan M."/>
            <person name="Chen F."/>
            <person name="Lucas S."/>
            <person name="Tice H."/>
            <person name="Cheng J.F."/>
            <person name="Han C."/>
            <person name="Detter J.C."/>
            <person name="Bruce D."/>
            <person name="Goodwin L."/>
            <person name="Chain P."/>
            <person name="Pitluck S."/>
            <person name="Goker M."/>
            <person name="Ovchinikova G."/>
            <person name="Pati A."/>
            <person name="Ivanova N."/>
            <person name="Mavromatis K."/>
            <person name="Chen A."/>
            <person name="Palaniappan K."/>
            <person name="Land M."/>
            <person name="Hauser L."/>
            <person name="Chang Y.J."/>
            <person name="Jeffries C.D."/>
            <person name="Bristow J."/>
            <person name="Eisen J.A."/>
            <person name="Markowitz V."/>
            <person name="Hugenholtz P."/>
            <person name="Kyrpides N.C."/>
            <person name="Klenk H.P."/>
        </authorList>
    </citation>
    <scope>NUCLEOTIDE SEQUENCE [LARGE SCALE GENOMIC DNA]</scope>
    <source>
        <strain evidence="6">DSM 44728 / CIP 108903 / NRRL B-16338 / NBRC 102104 / LLR-40K-21</strain>
    </source>
</reference>
<dbReference type="GO" id="GO:0006574">
    <property type="term" value="P:L-valine catabolic process"/>
    <property type="evidence" value="ECO:0007669"/>
    <property type="project" value="TreeGrafter"/>
</dbReference>
<comment type="catalytic activity">
    <reaction evidence="1">
        <text>3-hydroxy-2-methylpropanoyl-CoA + H2O = 3-hydroxy-2-methylpropanoate + CoA + H(+)</text>
        <dbReference type="Rhea" id="RHEA:20888"/>
        <dbReference type="ChEBI" id="CHEBI:11805"/>
        <dbReference type="ChEBI" id="CHEBI:15377"/>
        <dbReference type="ChEBI" id="CHEBI:15378"/>
        <dbReference type="ChEBI" id="CHEBI:57287"/>
        <dbReference type="ChEBI" id="CHEBI:57340"/>
        <dbReference type="EC" id="3.1.2.4"/>
    </reaction>
</comment>
<dbReference type="OrthoDB" id="9790967at2"/>
<evidence type="ECO:0000313" key="5">
    <source>
        <dbReference type="EMBL" id="ADD41208.1"/>
    </source>
</evidence>
<dbReference type="EMBL" id="CP001778">
    <property type="protein sequence ID" value="ADD41208.1"/>
    <property type="molecule type" value="Genomic_DNA"/>
</dbReference>
<dbReference type="NCBIfam" id="NF004127">
    <property type="entry name" value="PRK05617.1"/>
    <property type="match status" value="1"/>
</dbReference>
<name>D3PW51_STANL</name>
<dbReference type="Proteomes" id="UP000000844">
    <property type="component" value="Chromosome"/>
</dbReference>
<evidence type="ECO:0000256" key="1">
    <source>
        <dbReference type="ARBA" id="ARBA00001709"/>
    </source>
</evidence>
<dbReference type="PANTHER" id="PTHR43176:SF3">
    <property type="entry name" value="3-HYDROXYISOBUTYRYL-COA HYDROLASE, MITOCHONDRIAL"/>
    <property type="match status" value="1"/>
</dbReference>
<protein>
    <recommendedName>
        <fullName evidence="2">3-hydroxyisobutyryl-CoA hydrolase</fullName>
        <ecNumber evidence="2">3.1.2.4</ecNumber>
    </recommendedName>
</protein>
<dbReference type="KEGG" id="sna:Snas_1504"/>
<feature type="domain" description="Enoyl-CoA hydratase/isomerase" evidence="4">
    <location>
        <begin position="22"/>
        <end position="338"/>
    </location>
</feature>
<evidence type="ECO:0000256" key="2">
    <source>
        <dbReference type="ARBA" id="ARBA00011915"/>
    </source>
</evidence>
<dbReference type="GO" id="GO:0016853">
    <property type="term" value="F:isomerase activity"/>
    <property type="evidence" value="ECO:0007669"/>
    <property type="project" value="UniProtKB-KW"/>
</dbReference>
<dbReference type="CDD" id="cd06558">
    <property type="entry name" value="crotonase-like"/>
    <property type="match status" value="1"/>
</dbReference>
<keyword evidence="3" id="KW-0378">Hydrolase</keyword>
<gene>
    <name evidence="5" type="ordered locus">Snas_1504</name>
</gene>
<dbReference type="PANTHER" id="PTHR43176">
    <property type="entry name" value="3-HYDROXYISOBUTYRYL-COA HYDROLASE-RELATED"/>
    <property type="match status" value="1"/>
</dbReference>
<keyword evidence="5" id="KW-0413">Isomerase</keyword>
<dbReference type="EC" id="3.1.2.4" evidence="2"/>
<accession>D3PW51</accession>
<dbReference type="RefSeq" id="WP_013016779.1">
    <property type="nucleotide sequence ID" value="NC_013947.1"/>
</dbReference>
<dbReference type="GO" id="GO:0005829">
    <property type="term" value="C:cytosol"/>
    <property type="evidence" value="ECO:0007669"/>
    <property type="project" value="TreeGrafter"/>
</dbReference>
<dbReference type="Gene3D" id="3.90.226.10">
    <property type="entry name" value="2-enoyl-CoA Hydratase, Chain A, domain 1"/>
    <property type="match status" value="1"/>
</dbReference>
<organism evidence="5 6">
    <name type="scientific">Stackebrandtia nassauensis (strain DSM 44728 / CIP 108903 / NRRL B-16338 / NBRC 102104 / LLR-40K-21)</name>
    <dbReference type="NCBI Taxonomy" id="446470"/>
    <lineage>
        <taxon>Bacteria</taxon>
        <taxon>Bacillati</taxon>
        <taxon>Actinomycetota</taxon>
        <taxon>Actinomycetes</taxon>
        <taxon>Glycomycetales</taxon>
        <taxon>Glycomycetaceae</taxon>
        <taxon>Stackebrandtia</taxon>
    </lineage>
</organism>
<dbReference type="GO" id="GO:0003860">
    <property type="term" value="F:3-hydroxyisobutyryl-CoA hydrolase activity"/>
    <property type="evidence" value="ECO:0007669"/>
    <property type="project" value="UniProtKB-EC"/>
</dbReference>
<dbReference type="SUPFAM" id="SSF52096">
    <property type="entry name" value="ClpP/crotonase"/>
    <property type="match status" value="1"/>
</dbReference>